<dbReference type="EMBL" id="MWZD01000022">
    <property type="protein sequence ID" value="PRI10187.1"/>
    <property type="molecule type" value="Genomic_DNA"/>
</dbReference>
<accession>A0A2S9QKR9</accession>
<dbReference type="SMART" id="SM00347">
    <property type="entry name" value="HTH_MARR"/>
    <property type="match status" value="1"/>
</dbReference>
<dbReference type="Gene3D" id="1.10.10.10">
    <property type="entry name" value="Winged helix-like DNA-binding domain superfamily/Winged helix DNA-binding domain"/>
    <property type="match status" value="1"/>
</dbReference>
<dbReference type="CDD" id="cd00090">
    <property type="entry name" value="HTH_ARSR"/>
    <property type="match status" value="1"/>
</dbReference>
<protein>
    <recommendedName>
        <fullName evidence="2">HTH marR-type domain-containing protein</fullName>
    </recommendedName>
</protein>
<organism evidence="3 4">
    <name type="scientific">Leucobacter massiliensis</name>
    <dbReference type="NCBI Taxonomy" id="1686285"/>
    <lineage>
        <taxon>Bacteria</taxon>
        <taxon>Bacillati</taxon>
        <taxon>Actinomycetota</taxon>
        <taxon>Actinomycetes</taxon>
        <taxon>Micrococcales</taxon>
        <taxon>Microbacteriaceae</taxon>
        <taxon>Leucobacter</taxon>
    </lineage>
</organism>
<proteinExistence type="predicted"/>
<keyword evidence="4" id="KW-1185">Reference proteome</keyword>
<dbReference type="InterPro" id="IPR000835">
    <property type="entry name" value="HTH_MarR-typ"/>
</dbReference>
<feature type="compositionally biased region" description="Pro residues" evidence="1">
    <location>
        <begin position="12"/>
        <end position="22"/>
    </location>
</feature>
<dbReference type="InterPro" id="IPR036388">
    <property type="entry name" value="WH-like_DNA-bd_sf"/>
</dbReference>
<dbReference type="InterPro" id="IPR036390">
    <property type="entry name" value="WH_DNA-bd_sf"/>
</dbReference>
<dbReference type="GO" id="GO:0003700">
    <property type="term" value="F:DNA-binding transcription factor activity"/>
    <property type="evidence" value="ECO:0007669"/>
    <property type="project" value="InterPro"/>
</dbReference>
<dbReference type="AlphaFoldDB" id="A0A2S9QKR9"/>
<feature type="domain" description="HTH marR-type" evidence="2">
    <location>
        <begin position="42"/>
        <end position="176"/>
    </location>
</feature>
<name>A0A2S9QKR9_9MICO</name>
<dbReference type="RefSeq" id="WP_105806121.1">
    <property type="nucleotide sequence ID" value="NZ_MWZD01000022.1"/>
</dbReference>
<dbReference type="PROSITE" id="PS50995">
    <property type="entry name" value="HTH_MARR_2"/>
    <property type="match status" value="1"/>
</dbReference>
<dbReference type="SUPFAM" id="SSF46785">
    <property type="entry name" value="Winged helix' DNA-binding domain"/>
    <property type="match status" value="1"/>
</dbReference>
<sequence>MQDHDTVARPGAVPPAAAPPGAGPGEDVAAPSAGDRSREAPIAEIISEFSQTFAAARVRWVRYAEEVHPELRGGSLMVLQTVLRRGPVTATGLSQVLGMDKAMVSRHIAKLRELGLVDTEPAPEDRRVILLTVSATAEEVLGRIRERWAHSYHERFANWSVEELEQLREGLHRFNASSEAPPLVDGPATRCARGHGGGLPGGAADSSERGRERV</sequence>
<feature type="region of interest" description="Disordered" evidence="1">
    <location>
        <begin position="1"/>
        <end position="36"/>
    </location>
</feature>
<dbReference type="Pfam" id="PF12802">
    <property type="entry name" value="MarR_2"/>
    <property type="match status" value="1"/>
</dbReference>
<evidence type="ECO:0000259" key="2">
    <source>
        <dbReference type="PROSITE" id="PS50995"/>
    </source>
</evidence>
<evidence type="ECO:0000256" key="1">
    <source>
        <dbReference type="SAM" id="MobiDB-lite"/>
    </source>
</evidence>
<evidence type="ECO:0000313" key="3">
    <source>
        <dbReference type="EMBL" id="PRI10187.1"/>
    </source>
</evidence>
<dbReference type="GO" id="GO:0006950">
    <property type="term" value="P:response to stress"/>
    <property type="evidence" value="ECO:0007669"/>
    <property type="project" value="TreeGrafter"/>
</dbReference>
<dbReference type="OrthoDB" id="9154853at2"/>
<dbReference type="InterPro" id="IPR011991">
    <property type="entry name" value="ArsR-like_HTH"/>
</dbReference>
<evidence type="ECO:0000313" key="4">
    <source>
        <dbReference type="Proteomes" id="UP000238650"/>
    </source>
</evidence>
<dbReference type="PANTHER" id="PTHR33164">
    <property type="entry name" value="TRANSCRIPTIONAL REGULATOR, MARR FAMILY"/>
    <property type="match status" value="1"/>
</dbReference>
<dbReference type="PANTHER" id="PTHR33164:SF57">
    <property type="entry name" value="MARR-FAMILY TRANSCRIPTIONAL REGULATOR"/>
    <property type="match status" value="1"/>
</dbReference>
<comment type="caution">
    <text evidence="3">The sequence shown here is derived from an EMBL/GenBank/DDBJ whole genome shotgun (WGS) entry which is preliminary data.</text>
</comment>
<gene>
    <name evidence="3" type="ORF">B4915_12290</name>
</gene>
<reference evidence="3 4" key="1">
    <citation type="journal article" date="2017" name="New Microbes New Infect">
        <title>Genome sequence of 'Leucobacter massiliensis' sp. nov. isolated from human pharynx after travel to the 2014 Hajj.</title>
        <authorList>
            <person name="Leangapichart T."/>
            <person name="Gautret P."/>
            <person name="Nguyen T.T."/>
            <person name="Armstrong N."/>
            <person name="Rolain J.M."/>
        </authorList>
    </citation>
    <scope>NUCLEOTIDE SEQUENCE [LARGE SCALE GENOMIC DNA]</scope>
    <source>
        <strain evidence="3 4">122RC15</strain>
    </source>
</reference>
<dbReference type="InterPro" id="IPR039422">
    <property type="entry name" value="MarR/SlyA-like"/>
</dbReference>
<dbReference type="Proteomes" id="UP000238650">
    <property type="component" value="Unassembled WGS sequence"/>
</dbReference>
<feature type="region of interest" description="Disordered" evidence="1">
    <location>
        <begin position="177"/>
        <end position="214"/>
    </location>
</feature>